<gene>
    <name evidence="1" type="ORF">RVY80_00680</name>
</gene>
<accession>A0ABU3Z622</accession>
<comment type="caution">
    <text evidence="1">The sequence shown here is derived from an EMBL/GenBank/DDBJ whole genome shotgun (WGS) entry which is preliminary data.</text>
</comment>
<protein>
    <submittedName>
        <fullName evidence="1">Uncharacterized protein</fullName>
    </submittedName>
</protein>
<evidence type="ECO:0000313" key="2">
    <source>
        <dbReference type="Proteomes" id="UP001272515"/>
    </source>
</evidence>
<evidence type="ECO:0000313" key="1">
    <source>
        <dbReference type="EMBL" id="MDV5087371.1"/>
    </source>
</evidence>
<name>A0ABU3Z622_9FIRM</name>
<sequence length="47" mass="5581">MFNWEDDFDEIILERGRGYFITNYVKDCVFDELNHTISAVSKGSELY</sequence>
<dbReference type="Proteomes" id="UP001272515">
    <property type="component" value="Unassembled WGS sequence"/>
</dbReference>
<dbReference type="RefSeq" id="WP_317329231.1">
    <property type="nucleotide sequence ID" value="NZ_JAWJZA010000009.1"/>
</dbReference>
<reference evidence="1 2" key="1">
    <citation type="submission" date="2023-10" db="EMBL/GenBank/DDBJ databases">
        <title>Veillonella sp. nov., isolated from a pig farm feces dump.</title>
        <authorList>
            <person name="Chang Y.-H."/>
        </authorList>
    </citation>
    <scope>NUCLEOTIDE SEQUENCE [LARGE SCALE GENOMIC DNA]</scope>
    <source>
        <strain evidence="1 2">YH-vei2233</strain>
    </source>
</reference>
<keyword evidence="2" id="KW-1185">Reference proteome</keyword>
<organism evidence="1 2">
    <name type="scientific">Veillonella absiana</name>
    <dbReference type="NCBI Taxonomy" id="3079305"/>
    <lineage>
        <taxon>Bacteria</taxon>
        <taxon>Bacillati</taxon>
        <taxon>Bacillota</taxon>
        <taxon>Negativicutes</taxon>
        <taxon>Veillonellales</taxon>
        <taxon>Veillonellaceae</taxon>
        <taxon>Veillonella</taxon>
    </lineage>
</organism>
<proteinExistence type="predicted"/>
<dbReference type="EMBL" id="JAWJZB010000001">
    <property type="protein sequence ID" value="MDV5087371.1"/>
    <property type="molecule type" value="Genomic_DNA"/>
</dbReference>